<accession>B0RFV8</accession>
<dbReference type="InterPro" id="IPR043504">
    <property type="entry name" value="Peptidase_S1_PA_chymotrypsin"/>
</dbReference>
<dbReference type="STRING" id="31964.CMS0981"/>
<evidence type="ECO:0000313" key="2">
    <source>
        <dbReference type="Proteomes" id="UP000001318"/>
    </source>
</evidence>
<reference evidence="1 2" key="1">
    <citation type="journal article" date="2008" name="J. Bacteriol.">
        <title>Genome of the actinomycete plant pathogen Clavibacter michiganensis subsp. sepedonicus suggests recent niche adaptation.</title>
        <authorList>
            <person name="Bentley S.D."/>
            <person name="Corton C."/>
            <person name="Brown S.E."/>
            <person name="Barron A."/>
            <person name="Clark L."/>
            <person name="Doggett J."/>
            <person name="Harris B."/>
            <person name="Ormond D."/>
            <person name="Quail M.A."/>
            <person name="May G."/>
            <person name="Francis D."/>
            <person name="Knudson D."/>
            <person name="Parkhill J."/>
            <person name="Ishimaru C.A."/>
        </authorList>
    </citation>
    <scope>NUCLEOTIDE SEQUENCE [LARGE SCALE GENOMIC DNA]</scope>
    <source>
        <strain evidence="2">ATCC 33113 / DSM 20744 / JCM 9667 / LMG 2889 / ICMP 2535 / C-1</strain>
    </source>
</reference>
<organism evidence="1 2">
    <name type="scientific">Clavibacter sepedonicus</name>
    <name type="common">Clavibacter michiganensis subsp. sepedonicus</name>
    <dbReference type="NCBI Taxonomy" id="31964"/>
    <lineage>
        <taxon>Bacteria</taxon>
        <taxon>Bacillati</taxon>
        <taxon>Actinomycetota</taxon>
        <taxon>Actinomycetes</taxon>
        <taxon>Micrococcales</taxon>
        <taxon>Microbacteriaceae</taxon>
        <taxon>Clavibacter</taxon>
    </lineage>
</organism>
<dbReference type="Gene3D" id="2.40.10.10">
    <property type="entry name" value="Trypsin-like serine proteases"/>
    <property type="match status" value="2"/>
</dbReference>
<dbReference type="InterPro" id="IPR009003">
    <property type="entry name" value="Peptidase_S1_PA"/>
</dbReference>
<dbReference type="AlphaFoldDB" id="B0RFV8"/>
<dbReference type="KEGG" id="cms:CMS0981"/>
<dbReference type="SUPFAM" id="SSF50494">
    <property type="entry name" value="Trypsin-like serine proteases"/>
    <property type="match status" value="1"/>
</dbReference>
<name>B0RFV8_CLASE</name>
<dbReference type="Proteomes" id="UP000001318">
    <property type="component" value="Chromosome"/>
</dbReference>
<evidence type="ECO:0000313" key="1">
    <source>
        <dbReference type="EMBL" id="CAQ01095.1"/>
    </source>
</evidence>
<gene>
    <name evidence="1" type="ordered locus">CMS0981</name>
</gene>
<protein>
    <submittedName>
        <fullName evidence="1">Pat-1 homologue</fullName>
    </submittedName>
</protein>
<dbReference type="EMBL" id="AM849034">
    <property type="protein sequence ID" value="CAQ01095.1"/>
    <property type="molecule type" value="Genomic_DNA"/>
</dbReference>
<proteinExistence type="predicted"/>
<dbReference type="eggNOG" id="COG0265">
    <property type="taxonomic scope" value="Bacteria"/>
</dbReference>
<dbReference type="HOGENOM" id="CLU_060967_0_0_11"/>
<keyword evidence="2" id="KW-1185">Reference proteome</keyword>
<sequence length="302" mass="31985">MRGATHDRDVARPPRAGAGSRWWRAVRGRASSLIAVAVVVIASLTVAAPARAVDFEARSETPIRAGSVITFYGGSGSGFAHPVDHHCTAGPVLVARGIISNFTEYLRAVRYVTIPVHCGVQGQKAYAGDVEIGAVSWESPDADLAVVRVEPSAVRVSQCYHTSSGPRCTIVTHYTPRAVGEVFVAVNRRGQELPLRVAGAKVPSDREVFCSSGMVTGVKCTWTTTPEPPGWRPTGPHELIARTSGGNVLNGDSGAPVVSQDAKIIGMVVGSGDDDGPYRTFMTYIPISYILQERSAFALATS</sequence>